<dbReference type="Gene3D" id="3.30.565.10">
    <property type="entry name" value="Histidine kinase-like ATPase, C-terminal domain"/>
    <property type="match status" value="1"/>
</dbReference>
<keyword evidence="6" id="KW-0175">Coiled coil</keyword>
<feature type="transmembrane region" description="Helical" evidence="7">
    <location>
        <begin position="352"/>
        <end position="371"/>
    </location>
</feature>
<sequence length="796" mass="89906">MPIHINTFARSWRISIFCVLLSPLICRPQYVLQKNVPLPEYVSLHQYASLADAGSHDFSIQQVVDGSSALRFLPLKSENTNIGFTKNHYWLKVSIKNDTDALLEYYFETARPVTDLVNLYTIDSKGKLTEMQSGDNIPFKDRSFRHRMPLFPLKLAPHETLRCYLHLKSDGEVINMPVALRSEFSLMKAGFLEQLVFGIFYGILLIAAIIYFFFFFGLKEKSFLYYSSYVFFIGLMQFSLDGYFHQYIASGAGWFSGHSVLIFACFSTFFLGKYTQHFLRIKKYSRKINLAYRLLYILVGILFAVVVFIPSGMEYAYPMANILGLTVLLLIISSVVTIYIKKGEVDGFFTSGVLFLISGFVIFIMNNFSVLPNSFFTTNSSKFGTGLEVIFLSLSMANFIRKLKREREELNRLALVRAEEMSELKSYFLSNISHELRTPLNAIMTMIDAISKEVDDDSIRKNCQVIKYSSYSLLSSINDILDFSKIQKKELQLEMAKFDPAKMLRKISESAAIKAKDQQLHFQFIEEGEFPALVLGDRNRLAQIINNVLNNAFKFTVEGFVRMKAEAVTANGKLTLLMTISDSGVGIAKEKMENIFDSFTQDNINNKRKFGGLGLGLYIVKTLVDMQRGQIEMNSKVGIGSVFKISLEFDVAEDTFVPAAAAKIEDFDLGGKNILVVEDNAINQLVVKTITKKWANTSVTFAGNGEECIACLKNDQFDIILMDLQMPVMDGYEATIAIRNSEAGPENTRIPIIALTADVMEATKTRVNEIGMNGYLSKPLKADTLFEAVRELVHTN</sequence>
<dbReference type="SMART" id="SM00387">
    <property type="entry name" value="HATPase_c"/>
    <property type="match status" value="1"/>
</dbReference>
<dbReference type="KEGG" id="fpal:HYN49_07330"/>
<accession>A0A2S1SH36</accession>
<evidence type="ECO:0000256" key="3">
    <source>
        <dbReference type="ARBA" id="ARBA00022553"/>
    </source>
</evidence>
<dbReference type="SMART" id="SM00448">
    <property type="entry name" value="REC"/>
    <property type="match status" value="1"/>
</dbReference>
<keyword evidence="7" id="KW-0472">Membrane</keyword>
<evidence type="ECO:0000313" key="11">
    <source>
        <dbReference type="Proteomes" id="UP000244937"/>
    </source>
</evidence>
<dbReference type="SMART" id="SM00388">
    <property type="entry name" value="HisKA"/>
    <property type="match status" value="1"/>
</dbReference>
<dbReference type="InterPro" id="IPR005467">
    <property type="entry name" value="His_kinase_dom"/>
</dbReference>
<keyword evidence="3 5" id="KW-0597">Phosphoprotein</keyword>
<feature type="coiled-coil region" evidence="6">
    <location>
        <begin position="396"/>
        <end position="423"/>
    </location>
</feature>
<evidence type="ECO:0000256" key="2">
    <source>
        <dbReference type="ARBA" id="ARBA00012438"/>
    </source>
</evidence>
<evidence type="ECO:0000256" key="7">
    <source>
        <dbReference type="SAM" id="Phobius"/>
    </source>
</evidence>
<evidence type="ECO:0000256" key="1">
    <source>
        <dbReference type="ARBA" id="ARBA00000085"/>
    </source>
</evidence>
<dbReference type="PROSITE" id="PS50109">
    <property type="entry name" value="HIS_KIN"/>
    <property type="match status" value="1"/>
</dbReference>
<evidence type="ECO:0000313" key="10">
    <source>
        <dbReference type="EMBL" id="AWI25726.1"/>
    </source>
</evidence>
<feature type="domain" description="Histidine kinase" evidence="8">
    <location>
        <begin position="431"/>
        <end position="651"/>
    </location>
</feature>
<dbReference type="Proteomes" id="UP000244937">
    <property type="component" value="Chromosome"/>
</dbReference>
<feature type="transmembrane region" description="Helical" evidence="7">
    <location>
        <begin position="223"/>
        <end position="240"/>
    </location>
</feature>
<dbReference type="Gene3D" id="2.60.40.2380">
    <property type="match status" value="1"/>
</dbReference>
<protein>
    <recommendedName>
        <fullName evidence="2">histidine kinase</fullName>
        <ecNumber evidence="2">2.7.13.3</ecNumber>
    </recommendedName>
</protein>
<dbReference type="PRINTS" id="PR00344">
    <property type="entry name" value="BCTRLSENSOR"/>
</dbReference>
<evidence type="ECO:0000256" key="6">
    <source>
        <dbReference type="SAM" id="Coils"/>
    </source>
</evidence>
<dbReference type="SUPFAM" id="SSF52172">
    <property type="entry name" value="CheY-like"/>
    <property type="match status" value="1"/>
</dbReference>
<dbReference type="Gene3D" id="3.40.50.2300">
    <property type="match status" value="1"/>
</dbReference>
<dbReference type="Pfam" id="PF00072">
    <property type="entry name" value="Response_reg"/>
    <property type="match status" value="1"/>
</dbReference>
<feature type="domain" description="Response regulatory" evidence="9">
    <location>
        <begin position="673"/>
        <end position="793"/>
    </location>
</feature>
<evidence type="ECO:0000256" key="4">
    <source>
        <dbReference type="ARBA" id="ARBA00023012"/>
    </source>
</evidence>
<comment type="catalytic activity">
    <reaction evidence="1">
        <text>ATP + protein L-histidine = ADP + protein N-phospho-L-histidine.</text>
        <dbReference type="EC" id="2.7.13.3"/>
    </reaction>
</comment>
<keyword evidence="4" id="KW-0902">Two-component regulatory system</keyword>
<keyword evidence="7" id="KW-0812">Transmembrane</keyword>
<feature type="transmembrane region" description="Helical" evidence="7">
    <location>
        <begin position="319"/>
        <end position="340"/>
    </location>
</feature>
<evidence type="ECO:0000256" key="5">
    <source>
        <dbReference type="PROSITE-ProRule" id="PRU00169"/>
    </source>
</evidence>
<dbReference type="InterPro" id="IPR011006">
    <property type="entry name" value="CheY-like_superfamily"/>
</dbReference>
<dbReference type="InterPro" id="IPR011623">
    <property type="entry name" value="7TMR_DISM_rcpt_extracell_dom1"/>
</dbReference>
<dbReference type="InterPro" id="IPR036890">
    <property type="entry name" value="HATPase_C_sf"/>
</dbReference>
<dbReference type="EMBL" id="CP029187">
    <property type="protein sequence ID" value="AWI25726.1"/>
    <property type="molecule type" value="Genomic_DNA"/>
</dbReference>
<name>A0A2S1SH36_9FLAO</name>
<feature type="transmembrane region" description="Helical" evidence="7">
    <location>
        <begin position="293"/>
        <end position="313"/>
    </location>
</feature>
<organism evidence="10 11">
    <name type="scientific">Flavobacterium pallidum</name>
    <dbReference type="NCBI Taxonomy" id="2172098"/>
    <lineage>
        <taxon>Bacteria</taxon>
        <taxon>Pseudomonadati</taxon>
        <taxon>Bacteroidota</taxon>
        <taxon>Flavobacteriia</taxon>
        <taxon>Flavobacteriales</taxon>
        <taxon>Flavobacteriaceae</taxon>
        <taxon>Flavobacterium</taxon>
    </lineage>
</organism>
<evidence type="ECO:0000259" key="9">
    <source>
        <dbReference type="PROSITE" id="PS50110"/>
    </source>
</evidence>
<feature type="modified residue" description="4-aspartylphosphate" evidence="5">
    <location>
        <position position="723"/>
    </location>
</feature>
<dbReference type="CDD" id="cd17546">
    <property type="entry name" value="REC_hyHK_CKI1_RcsC-like"/>
    <property type="match status" value="1"/>
</dbReference>
<dbReference type="SUPFAM" id="SSF55874">
    <property type="entry name" value="ATPase domain of HSP90 chaperone/DNA topoisomerase II/histidine kinase"/>
    <property type="match status" value="1"/>
</dbReference>
<dbReference type="PANTHER" id="PTHR45339:SF1">
    <property type="entry name" value="HYBRID SIGNAL TRANSDUCTION HISTIDINE KINASE J"/>
    <property type="match status" value="1"/>
</dbReference>
<dbReference type="GO" id="GO:0000155">
    <property type="term" value="F:phosphorelay sensor kinase activity"/>
    <property type="evidence" value="ECO:0007669"/>
    <property type="project" value="InterPro"/>
</dbReference>
<dbReference type="InterPro" id="IPR001789">
    <property type="entry name" value="Sig_transdc_resp-reg_receiver"/>
</dbReference>
<dbReference type="PANTHER" id="PTHR45339">
    <property type="entry name" value="HYBRID SIGNAL TRANSDUCTION HISTIDINE KINASE J"/>
    <property type="match status" value="1"/>
</dbReference>
<dbReference type="InterPro" id="IPR003594">
    <property type="entry name" value="HATPase_dom"/>
</dbReference>
<dbReference type="InterPro" id="IPR004358">
    <property type="entry name" value="Sig_transdc_His_kin-like_C"/>
</dbReference>
<evidence type="ECO:0000259" key="8">
    <source>
        <dbReference type="PROSITE" id="PS50109"/>
    </source>
</evidence>
<dbReference type="CDD" id="cd00082">
    <property type="entry name" value="HisKA"/>
    <property type="match status" value="1"/>
</dbReference>
<keyword evidence="10" id="KW-0808">Transferase</keyword>
<gene>
    <name evidence="10" type="ORF">HYN49_07330</name>
</gene>
<dbReference type="PROSITE" id="PS50110">
    <property type="entry name" value="RESPONSE_REGULATORY"/>
    <property type="match status" value="1"/>
</dbReference>
<dbReference type="EC" id="2.7.13.3" evidence="2"/>
<dbReference type="Pfam" id="PF02518">
    <property type="entry name" value="HATPase_c"/>
    <property type="match status" value="1"/>
</dbReference>
<feature type="transmembrane region" description="Helical" evidence="7">
    <location>
        <begin position="195"/>
        <end position="216"/>
    </location>
</feature>
<dbReference type="Gene3D" id="1.10.287.130">
    <property type="match status" value="1"/>
</dbReference>
<keyword evidence="7" id="KW-1133">Transmembrane helix</keyword>
<keyword evidence="11" id="KW-1185">Reference proteome</keyword>
<dbReference type="Pfam" id="PF07696">
    <property type="entry name" value="7TMR-DISMED2"/>
    <property type="match status" value="1"/>
</dbReference>
<reference evidence="10 11" key="1">
    <citation type="submission" date="2018-05" db="EMBL/GenBank/DDBJ databases">
        <title>Genome sequencing of Flavobacterium sp. HYN0049.</title>
        <authorList>
            <person name="Yi H."/>
            <person name="Baek C."/>
        </authorList>
    </citation>
    <scope>NUCLEOTIDE SEQUENCE [LARGE SCALE GENOMIC DNA]</scope>
    <source>
        <strain evidence="10 11">HYN0049</strain>
    </source>
</reference>
<keyword evidence="10" id="KW-0418">Kinase</keyword>
<dbReference type="OrthoDB" id="9816309at2"/>
<dbReference type="InterPro" id="IPR003661">
    <property type="entry name" value="HisK_dim/P_dom"/>
</dbReference>
<dbReference type="InterPro" id="IPR011622">
    <property type="entry name" value="7TMR_DISM_rcpt_extracell_dom2"/>
</dbReference>
<dbReference type="InterPro" id="IPR036097">
    <property type="entry name" value="HisK_dim/P_sf"/>
</dbReference>
<feature type="transmembrane region" description="Helical" evidence="7">
    <location>
        <begin position="252"/>
        <end position="272"/>
    </location>
</feature>
<dbReference type="RefSeq" id="WP_108903512.1">
    <property type="nucleotide sequence ID" value="NZ_CP029187.1"/>
</dbReference>
<proteinExistence type="predicted"/>
<dbReference type="Pfam" id="PF00512">
    <property type="entry name" value="HisKA"/>
    <property type="match status" value="1"/>
</dbReference>
<dbReference type="Pfam" id="PF07695">
    <property type="entry name" value="7TMR-DISM_7TM"/>
    <property type="match status" value="1"/>
</dbReference>
<dbReference type="AlphaFoldDB" id="A0A2S1SH36"/>
<dbReference type="SUPFAM" id="SSF47384">
    <property type="entry name" value="Homodimeric domain of signal transducing histidine kinase"/>
    <property type="match status" value="1"/>
</dbReference>